<dbReference type="Pfam" id="PF20209">
    <property type="entry name" value="DUF6570"/>
    <property type="match status" value="1"/>
</dbReference>
<proteinExistence type="predicted"/>
<gene>
    <name evidence="2" type="ORF">ARMGADRAFT_870591</name>
</gene>
<accession>A0A2H3CL34</accession>
<sequence length="235" mass="26402">MTALCRSKCYIFQLKEDRSENESGYLQKGMKGHVIVYPQQPSHIAQTLPPSIEEITSPICVLFVGSEKPTDAWLRHHTKPLTVNGGHVRHALKWLKENNPLYRDIEFNESVLQELDQNPILPIYIQHILPSVAGDTLTSRYEAPEQSDRLPAMPPQEVVFENIVITNVDAGASSNNLCAATVRHIKQKGGGYMELPHDPEPVEEFYNPSLFPYGIGGLENHAQAKLIALKTHVKY</sequence>
<dbReference type="STRING" id="47427.A0A2H3CL34"/>
<dbReference type="AlphaFoldDB" id="A0A2H3CL34"/>
<reference evidence="3" key="1">
    <citation type="journal article" date="2017" name="Nat. Ecol. Evol.">
        <title>Genome expansion and lineage-specific genetic innovations in the forest pathogenic fungi Armillaria.</title>
        <authorList>
            <person name="Sipos G."/>
            <person name="Prasanna A.N."/>
            <person name="Walter M.C."/>
            <person name="O'Connor E."/>
            <person name="Balint B."/>
            <person name="Krizsan K."/>
            <person name="Kiss B."/>
            <person name="Hess J."/>
            <person name="Varga T."/>
            <person name="Slot J."/>
            <person name="Riley R."/>
            <person name="Boka B."/>
            <person name="Rigling D."/>
            <person name="Barry K."/>
            <person name="Lee J."/>
            <person name="Mihaltcheva S."/>
            <person name="LaButti K."/>
            <person name="Lipzen A."/>
            <person name="Waldron R."/>
            <person name="Moloney N.M."/>
            <person name="Sperisen C."/>
            <person name="Kredics L."/>
            <person name="Vagvoelgyi C."/>
            <person name="Patrignani A."/>
            <person name="Fitzpatrick D."/>
            <person name="Nagy I."/>
            <person name="Doyle S."/>
            <person name="Anderson J.B."/>
            <person name="Grigoriev I.V."/>
            <person name="Gueldener U."/>
            <person name="Muensterkoetter M."/>
            <person name="Nagy L.G."/>
        </authorList>
    </citation>
    <scope>NUCLEOTIDE SEQUENCE [LARGE SCALE GENOMIC DNA]</scope>
    <source>
        <strain evidence="3">Ar21-2</strain>
    </source>
</reference>
<dbReference type="EMBL" id="KZ293703">
    <property type="protein sequence ID" value="PBK83781.1"/>
    <property type="molecule type" value="Genomic_DNA"/>
</dbReference>
<evidence type="ECO:0000259" key="1">
    <source>
        <dbReference type="Pfam" id="PF20209"/>
    </source>
</evidence>
<dbReference type="InParanoid" id="A0A2H3CL34"/>
<name>A0A2H3CL34_ARMGA</name>
<feature type="non-terminal residue" evidence="2">
    <location>
        <position position="235"/>
    </location>
</feature>
<evidence type="ECO:0000313" key="3">
    <source>
        <dbReference type="Proteomes" id="UP000217790"/>
    </source>
</evidence>
<keyword evidence="3" id="KW-1185">Reference proteome</keyword>
<dbReference type="InterPro" id="IPR046700">
    <property type="entry name" value="DUF6570"/>
</dbReference>
<feature type="domain" description="DUF6570" evidence="1">
    <location>
        <begin position="2"/>
        <end position="112"/>
    </location>
</feature>
<evidence type="ECO:0000313" key="2">
    <source>
        <dbReference type="EMBL" id="PBK83781.1"/>
    </source>
</evidence>
<protein>
    <recommendedName>
        <fullName evidence="1">DUF6570 domain-containing protein</fullName>
    </recommendedName>
</protein>
<organism evidence="2 3">
    <name type="scientific">Armillaria gallica</name>
    <name type="common">Bulbous honey fungus</name>
    <name type="synonym">Armillaria bulbosa</name>
    <dbReference type="NCBI Taxonomy" id="47427"/>
    <lineage>
        <taxon>Eukaryota</taxon>
        <taxon>Fungi</taxon>
        <taxon>Dikarya</taxon>
        <taxon>Basidiomycota</taxon>
        <taxon>Agaricomycotina</taxon>
        <taxon>Agaricomycetes</taxon>
        <taxon>Agaricomycetidae</taxon>
        <taxon>Agaricales</taxon>
        <taxon>Marasmiineae</taxon>
        <taxon>Physalacriaceae</taxon>
        <taxon>Armillaria</taxon>
    </lineage>
</organism>
<dbReference type="OrthoDB" id="3235800at2759"/>
<dbReference type="Proteomes" id="UP000217790">
    <property type="component" value="Unassembled WGS sequence"/>
</dbReference>